<accession>A0A9X1IG67</accession>
<evidence type="ECO:0000256" key="3">
    <source>
        <dbReference type="ARBA" id="ARBA00022989"/>
    </source>
</evidence>
<evidence type="ECO:0000313" key="7">
    <source>
        <dbReference type="Proteomes" id="UP001139311"/>
    </source>
</evidence>
<gene>
    <name evidence="6" type="ORF">LHA35_20280</name>
</gene>
<organism evidence="6 7">
    <name type="scientific">Roseicella aerolata</name>
    <dbReference type="NCBI Taxonomy" id="2883479"/>
    <lineage>
        <taxon>Bacteria</taxon>
        <taxon>Pseudomonadati</taxon>
        <taxon>Pseudomonadota</taxon>
        <taxon>Alphaproteobacteria</taxon>
        <taxon>Acetobacterales</taxon>
        <taxon>Roseomonadaceae</taxon>
        <taxon>Roseicella</taxon>
    </lineage>
</organism>
<keyword evidence="7" id="KW-1185">Reference proteome</keyword>
<name>A0A9X1IG67_9PROT</name>
<reference evidence="6" key="1">
    <citation type="submission" date="2021-10" db="EMBL/GenBank/DDBJ databases">
        <title>Roseicella aerolatum sp. nov., isolated from aerosols of e-waste dismantling site.</title>
        <authorList>
            <person name="Qin T."/>
        </authorList>
    </citation>
    <scope>NUCLEOTIDE SEQUENCE</scope>
    <source>
        <strain evidence="6">GB24</strain>
    </source>
</reference>
<evidence type="ECO:0000256" key="1">
    <source>
        <dbReference type="ARBA" id="ARBA00004167"/>
    </source>
</evidence>
<dbReference type="Pfam" id="PF03544">
    <property type="entry name" value="TonB_C"/>
    <property type="match status" value="1"/>
</dbReference>
<keyword evidence="2" id="KW-0812">Transmembrane</keyword>
<dbReference type="Proteomes" id="UP001139311">
    <property type="component" value="Unassembled WGS sequence"/>
</dbReference>
<dbReference type="InterPro" id="IPR037682">
    <property type="entry name" value="TonB_C"/>
</dbReference>
<sequence length="84" mass="9537">MDEHVRYPANAAVVGDEGTNRIQLIVDPDGRVRSWRLVRRSGSLWLDSGLEMPFRNAQLPPFPPGADPRGVEVNLTVHWHIIRQ</sequence>
<comment type="caution">
    <text evidence="6">The sequence shown here is derived from an EMBL/GenBank/DDBJ whole genome shotgun (WGS) entry which is preliminary data.</text>
</comment>
<feature type="domain" description="TonB C-terminal" evidence="5">
    <location>
        <begin position="1"/>
        <end position="84"/>
    </location>
</feature>
<evidence type="ECO:0000256" key="4">
    <source>
        <dbReference type="ARBA" id="ARBA00023136"/>
    </source>
</evidence>
<dbReference type="AlphaFoldDB" id="A0A9X1IG67"/>
<comment type="subcellular location">
    <subcellularLocation>
        <location evidence="1">Membrane</location>
        <topology evidence="1">Single-pass membrane protein</topology>
    </subcellularLocation>
</comment>
<keyword evidence="4" id="KW-0472">Membrane</keyword>
<dbReference type="InterPro" id="IPR006260">
    <property type="entry name" value="TonB/TolA_C"/>
</dbReference>
<dbReference type="EMBL" id="JAJAQI010000036">
    <property type="protein sequence ID" value="MCB4824070.1"/>
    <property type="molecule type" value="Genomic_DNA"/>
</dbReference>
<keyword evidence="3" id="KW-1133">Transmembrane helix</keyword>
<dbReference type="Gene3D" id="3.30.1150.10">
    <property type="match status" value="1"/>
</dbReference>
<dbReference type="NCBIfam" id="TIGR01352">
    <property type="entry name" value="tonB_Cterm"/>
    <property type="match status" value="1"/>
</dbReference>
<dbReference type="PROSITE" id="PS52015">
    <property type="entry name" value="TONB_CTD"/>
    <property type="match status" value="1"/>
</dbReference>
<evidence type="ECO:0000259" key="5">
    <source>
        <dbReference type="PROSITE" id="PS52015"/>
    </source>
</evidence>
<evidence type="ECO:0000313" key="6">
    <source>
        <dbReference type="EMBL" id="MCB4824070.1"/>
    </source>
</evidence>
<dbReference type="SUPFAM" id="SSF74653">
    <property type="entry name" value="TolA/TonB C-terminal domain"/>
    <property type="match status" value="1"/>
</dbReference>
<dbReference type="GO" id="GO:0055085">
    <property type="term" value="P:transmembrane transport"/>
    <property type="evidence" value="ECO:0007669"/>
    <property type="project" value="InterPro"/>
</dbReference>
<dbReference type="GO" id="GO:0016020">
    <property type="term" value="C:membrane"/>
    <property type="evidence" value="ECO:0007669"/>
    <property type="project" value="UniProtKB-SubCell"/>
</dbReference>
<protein>
    <submittedName>
        <fullName evidence="6">Energy transducer TonB</fullName>
    </submittedName>
</protein>
<proteinExistence type="predicted"/>
<evidence type="ECO:0000256" key="2">
    <source>
        <dbReference type="ARBA" id="ARBA00022692"/>
    </source>
</evidence>